<dbReference type="Gene3D" id="3.40.630.30">
    <property type="match status" value="1"/>
</dbReference>
<dbReference type="Pfam" id="PF11716">
    <property type="entry name" value="MDMPI_N"/>
    <property type="match status" value="1"/>
</dbReference>
<dbReference type="Pfam" id="PF13302">
    <property type="entry name" value="Acetyltransf_3"/>
    <property type="match status" value="1"/>
</dbReference>
<proteinExistence type="predicted"/>
<dbReference type="PANTHER" id="PTHR40758:SF1">
    <property type="entry name" value="CONSERVED PROTEIN"/>
    <property type="match status" value="1"/>
</dbReference>
<gene>
    <name evidence="2" type="ORF">Asi02nite_45010</name>
</gene>
<dbReference type="NCBIfam" id="TIGR03083">
    <property type="entry name" value="maleylpyruvate isomerase family mycothiol-dependent enzyme"/>
    <property type="match status" value="1"/>
</dbReference>
<accession>A0ABQ4CUK4</accession>
<dbReference type="InterPro" id="IPR024344">
    <property type="entry name" value="MDMPI_metal-binding"/>
</dbReference>
<comment type="caution">
    <text evidence="2">The sequence shown here is derived from an EMBL/GenBank/DDBJ whole genome shotgun (WGS) entry which is preliminary data.</text>
</comment>
<protein>
    <recommendedName>
        <fullName evidence="1">N-acetyltransferase domain-containing protein</fullName>
    </recommendedName>
</protein>
<evidence type="ECO:0000259" key="1">
    <source>
        <dbReference type="PROSITE" id="PS51186"/>
    </source>
</evidence>
<dbReference type="Proteomes" id="UP000604117">
    <property type="component" value="Unassembled WGS sequence"/>
</dbReference>
<dbReference type="InterPro" id="IPR017517">
    <property type="entry name" value="Maleyloyr_isom"/>
</dbReference>
<dbReference type="InterPro" id="IPR034660">
    <property type="entry name" value="DinB/YfiT-like"/>
</dbReference>
<dbReference type="InterPro" id="IPR010872">
    <property type="entry name" value="MDMPI_C-term_domain"/>
</dbReference>
<dbReference type="RefSeq" id="WP_203715866.1">
    <property type="nucleotide sequence ID" value="NZ_BONE01000037.1"/>
</dbReference>
<dbReference type="SUPFAM" id="SSF55729">
    <property type="entry name" value="Acyl-CoA N-acyltransferases (Nat)"/>
    <property type="match status" value="1"/>
</dbReference>
<dbReference type="SUPFAM" id="SSF109854">
    <property type="entry name" value="DinB/YfiT-like putative metalloenzymes"/>
    <property type="match status" value="1"/>
</dbReference>
<keyword evidence="3" id="KW-1185">Reference proteome</keyword>
<dbReference type="Gene3D" id="1.20.120.450">
    <property type="entry name" value="dinb family like domain"/>
    <property type="match status" value="1"/>
</dbReference>
<evidence type="ECO:0000313" key="2">
    <source>
        <dbReference type="EMBL" id="GIF74983.1"/>
    </source>
</evidence>
<dbReference type="PANTHER" id="PTHR40758">
    <property type="entry name" value="CONSERVED PROTEIN"/>
    <property type="match status" value="1"/>
</dbReference>
<dbReference type="PROSITE" id="PS51186">
    <property type="entry name" value="GNAT"/>
    <property type="match status" value="1"/>
</dbReference>
<feature type="domain" description="N-acetyltransferase" evidence="1">
    <location>
        <begin position="19"/>
        <end position="180"/>
    </location>
</feature>
<dbReference type="EMBL" id="BONE01000037">
    <property type="protein sequence ID" value="GIF74983.1"/>
    <property type="molecule type" value="Genomic_DNA"/>
</dbReference>
<sequence>MPDLGPVAWPPAPIRTARLTLRESEARDRPAYIELSASPEVNTYVGGGRPRDVLEREVPQVPGRRPGFFVVDLDGEMIGTVMLTRRDVGPPDRVRPEAGEVDLGYLFLPTAWGHGYAAEASRAALAWFAGALPGEPVVLCTQTANEPSMRLARKLGFTEAARFEAWEAEQWFGVWSPPTPTFPDLLRLIDERVAAFRAAIGAAPDLDERVPTCPEWTLSDLARHLGEGRHAWAATVAAGPGATGRSTETGPPAPREREALLAWLAESTQELLAALRAAGPERGCWTWWGDSQSPRTCGAVARHQLQEIAVHTYDAQVALGAPRPLPADVALDGVDEFLTTCVATTAPWPHEPVAVEYHATEGRSWRLSLDADGARVGPPGGPTGATLTGSASDLVLVFYGRVPREALTLDGDRRHLDRLVDWDPGA</sequence>
<dbReference type="InterPro" id="IPR016181">
    <property type="entry name" value="Acyl_CoA_acyltransferase"/>
</dbReference>
<name>A0ABQ4CUK4_9ACTN</name>
<dbReference type="Pfam" id="PF07398">
    <property type="entry name" value="MDMPI_C"/>
    <property type="match status" value="1"/>
</dbReference>
<reference evidence="2 3" key="1">
    <citation type="submission" date="2021-01" db="EMBL/GenBank/DDBJ databases">
        <title>Whole genome shotgun sequence of Asanoa siamensis NBRC 107932.</title>
        <authorList>
            <person name="Komaki H."/>
            <person name="Tamura T."/>
        </authorList>
    </citation>
    <scope>NUCLEOTIDE SEQUENCE [LARGE SCALE GENOMIC DNA]</scope>
    <source>
        <strain evidence="2 3">NBRC 107932</strain>
    </source>
</reference>
<evidence type="ECO:0000313" key="3">
    <source>
        <dbReference type="Proteomes" id="UP000604117"/>
    </source>
</evidence>
<dbReference type="InterPro" id="IPR000182">
    <property type="entry name" value="GNAT_dom"/>
</dbReference>
<organism evidence="2 3">
    <name type="scientific">Asanoa siamensis</name>
    <dbReference type="NCBI Taxonomy" id="926357"/>
    <lineage>
        <taxon>Bacteria</taxon>
        <taxon>Bacillati</taxon>
        <taxon>Actinomycetota</taxon>
        <taxon>Actinomycetes</taxon>
        <taxon>Micromonosporales</taxon>
        <taxon>Micromonosporaceae</taxon>
        <taxon>Asanoa</taxon>
    </lineage>
</organism>